<evidence type="ECO:0000259" key="1">
    <source>
        <dbReference type="Pfam" id="PF01248"/>
    </source>
</evidence>
<sequence>MSYEKVEQAKKTIIGTKQTVKALRSGTVKEVVIAKDADEKLVAPVIGEAELHGIQVSYVDSREHLGQACGIQVSAAVVAITV</sequence>
<name>A0A511Z7T2_9BACL</name>
<evidence type="ECO:0000313" key="2">
    <source>
        <dbReference type="EMBL" id="GEN83498.1"/>
    </source>
</evidence>
<gene>
    <name evidence="2" type="primary">rplGB</name>
    <name evidence="2" type="ORF">SLU01_18100</name>
</gene>
<reference evidence="2 3" key="1">
    <citation type="submission" date="2019-07" db="EMBL/GenBank/DDBJ databases">
        <title>Whole genome shotgun sequence of Sporosarcina luteola NBRC 105378.</title>
        <authorList>
            <person name="Hosoyama A."/>
            <person name="Uohara A."/>
            <person name="Ohji S."/>
            <person name="Ichikawa N."/>
        </authorList>
    </citation>
    <scope>NUCLEOTIDE SEQUENCE [LARGE SCALE GENOMIC DNA]</scope>
    <source>
        <strain evidence="2 3">NBRC 105378</strain>
    </source>
</reference>
<dbReference type="EMBL" id="BJYL01000023">
    <property type="protein sequence ID" value="GEN83498.1"/>
    <property type="molecule type" value="Genomic_DNA"/>
</dbReference>
<dbReference type="Gene3D" id="3.30.1330.30">
    <property type="match status" value="1"/>
</dbReference>
<dbReference type="NCBIfam" id="NF010125">
    <property type="entry name" value="PRK13602.1"/>
    <property type="match status" value="1"/>
</dbReference>
<evidence type="ECO:0000313" key="3">
    <source>
        <dbReference type="Proteomes" id="UP000321901"/>
    </source>
</evidence>
<dbReference type="InterPro" id="IPR004038">
    <property type="entry name" value="Ribosomal_eL8/eL30/eS12/Gad45"/>
</dbReference>
<dbReference type="OrthoDB" id="2353623at2"/>
<comment type="caution">
    <text evidence="2">The sequence shown here is derived from an EMBL/GenBank/DDBJ whole genome shotgun (WGS) entry which is preliminary data.</text>
</comment>
<dbReference type="Pfam" id="PF01248">
    <property type="entry name" value="Ribosomal_L7Ae"/>
    <property type="match status" value="1"/>
</dbReference>
<dbReference type="RefSeq" id="WP_147057474.1">
    <property type="nucleotide sequence ID" value="NZ_BJYL01000023.1"/>
</dbReference>
<keyword evidence="3" id="KW-1185">Reference proteome</keyword>
<accession>A0A511Z7T2</accession>
<dbReference type="SUPFAM" id="SSF55315">
    <property type="entry name" value="L30e-like"/>
    <property type="match status" value="1"/>
</dbReference>
<organism evidence="2 3">
    <name type="scientific">Sporosarcina luteola</name>
    <dbReference type="NCBI Taxonomy" id="582850"/>
    <lineage>
        <taxon>Bacteria</taxon>
        <taxon>Bacillati</taxon>
        <taxon>Bacillota</taxon>
        <taxon>Bacilli</taxon>
        <taxon>Bacillales</taxon>
        <taxon>Caryophanaceae</taxon>
        <taxon>Sporosarcina</taxon>
    </lineage>
</organism>
<dbReference type="InterPro" id="IPR029064">
    <property type="entry name" value="Ribosomal_eL30-like_sf"/>
</dbReference>
<dbReference type="Proteomes" id="UP000321901">
    <property type="component" value="Unassembled WGS sequence"/>
</dbReference>
<feature type="domain" description="Ribosomal protein eL8/eL30/eS12/Gadd45" evidence="1">
    <location>
        <begin position="5"/>
        <end position="81"/>
    </location>
</feature>
<proteinExistence type="predicted"/>
<dbReference type="AlphaFoldDB" id="A0A511Z7T2"/>
<protein>
    <submittedName>
        <fullName evidence="2">Ribosome-associated protein L7Ae-like</fullName>
    </submittedName>
</protein>